<reference evidence="1 2" key="1">
    <citation type="submission" date="2016-03" db="EMBL/GenBank/DDBJ databases">
        <authorList>
            <person name="Heylen K."/>
            <person name="De Vos P."/>
            <person name="Vekeman B."/>
        </authorList>
    </citation>
    <scope>NUCLEOTIDE SEQUENCE [LARGE SCALE GENOMIC DNA]</scope>
    <source>
        <strain evidence="1 2">R-49807</strain>
    </source>
</reference>
<comment type="caution">
    <text evidence="1">The sequence shown here is derived from an EMBL/GenBank/DDBJ whole genome shotgun (WGS) entry which is preliminary data.</text>
</comment>
<accession>A0AA91DG02</accession>
<dbReference type="EMBL" id="LUUL01000023">
    <property type="protein sequence ID" value="OAI29864.1"/>
    <property type="molecule type" value="Genomic_DNA"/>
</dbReference>
<name>A0AA91DG02_9GAMM</name>
<evidence type="ECO:0000313" key="1">
    <source>
        <dbReference type="EMBL" id="OAI29864.1"/>
    </source>
</evidence>
<dbReference type="RefSeq" id="WP_064024436.1">
    <property type="nucleotide sequence ID" value="NZ_LUUL01000023.1"/>
</dbReference>
<sequence length="103" mass="11973">MNDDELDGPNRVYDDPELLEDFLQHILWPFLDFGPNTLAFFTNRSELSDFLPGITEEDYQTLVDAINQRYGIAMQTRDCGGIYQILERIRDDERVNRAWVGAS</sequence>
<dbReference type="AlphaFoldDB" id="A0AA91DG02"/>
<protein>
    <submittedName>
        <fullName evidence="1">Uncharacterized protein</fullName>
    </submittedName>
</protein>
<organism evidence="1 2">
    <name type="scientific">Methylomonas koyamae</name>
    <dbReference type="NCBI Taxonomy" id="702114"/>
    <lineage>
        <taxon>Bacteria</taxon>
        <taxon>Pseudomonadati</taxon>
        <taxon>Pseudomonadota</taxon>
        <taxon>Gammaproteobacteria</taxon>
        <taxon>Methylococcales</taxon>
        <taxon>Methylococcaceae</taxon>
        <taxon>Methylomonas</taxon>
    </lineage>
</organism>
<evidence type="ECO:0000313" key="2">
    <source>
        <dbReference type="Proteomes" id="UP000077734"/>
    </source>
</evidence>
<dbReference type="Proteomes" id="UP000077734">
    <property type="component" value="Unassembled WGS sequence"/>
</dbReference>
<gene>
    <name evidence="1" type="ORF">A1356_03530</name>
</gene>
<proteinExistence type="predicted"/>
<keyword evidence="2" id="KW-1185">Reference proteome</keyword>